<accession>A0ABT2FT52</accession>
<feature type="coiled-coil region" evidence="5">
    <location>
        <begin position="75"/>
        <end position="148"/>
    </location>
</feature>
<evidence type="ECO:0000256" key="4">
    <source>
        <dbReference type="ARBA" id="ARBA00023172"/>
    </source>
</evidence>
<keyword evidence="7" id="KW-0812">Transmembrane</keyword>
<evidence type="ECO:0000313" key="8">
    <source>
        <dbReference type="EMBL" id="MCS4558394.1"/>
    </source>
</evidence>
<comment type="function">
    <text evidence="1">Involved in DNA recombination.</text>
</comment>
<proteinExistence type="inferred from homology"/>
<evidence type="ECO:0000256" key="5">
    <source>
        <dbReference type="SAM" id="Coils"/>
    </source>
</evidence>
<dbReference type="PANTHER" id="PTHR30563">
    <property type="entry name" value="DNA RECOMBINATION PROTEIN RMUC"/>
    <property type="match status" value="1"/>
</dbReference>
<comment type="similarity">
    <text evidence="2">Belongs to the RmuC family.</text>
</comment>
<dbReference type="EMBL" id="JAKOGG010000020">
    <property type="protein sequence ID" value="MCS4558394.1"/>
    <property type="molecule type" value="Genomic_DNA"/>
</dbReference>
<protein>
    <submittedName>
        <fullName evidence="8">DNA recombination protein RmuC</fullName>
    </submittedName>
</protein>
<dbReference type="Proteomes" id="UP001201549">
    <property type="component" value="Unassembled WGS sequence"/>
</dbReference>
<organism evidence="8 9">
    <name type="scientific">Shewanella electrica</name>
    <dbReference type="NCBI Taxonomy" id="515560"/>
    <lineage>
        <taxon>Bacteria</taxon>
        <taxon>Pseudomonadati</taxon>
        <taxon>Pseudomonadota</taxon>
        <taxon>Gammaproteobacteria</taxon>
        <taxon>Alteromonadales</taxon>
        <taxon>Shewanellaceae</taxon>
        <taxon>Shewanella</taxon>
    </lineage>
</organism>
<reference evidence="8 9" key="1">
    <citation type="submission" date="2022-02" db="EMBL/GenBank/DDBJ databases">
        <authorList>
            <person name="Zhuang L."/>
        </authorList>
    </citation>
    <scope>NUCLEOTIDE SEQUENCE [LARGE SCALE GENOMIC DNA]</scope>
    <source>
        <strain evidence="8 9">C32</strain>
    </source>
</reference>
<dbReference type="InterPro" id="IPR003798">
    <property type="entry name" value="DNA_recombination_RmuC"/>
</dbReference>
<evidence type="ECO:0000256" key="6">
    <source>
        <dbReference type="SAM" id="MobiDB-lite"/>
    </source>
</evidence>
<gene>
    <name evidence="8" type="primary">rmuC</name>
    <name evidence="8" type="ORF">L9G74_18305</name>
</gene>
<reference evidence="9" key="2">
    <citation type="submission" date="2023-07" db="EMBL/GenBank/DDBJ databases">
        <title>Shewanella mangrovi sp. nov., an acetaldehyde- degrading bacterium isolated from mangrove sediment.</title>
        <authorList>
            <person name="Liu Y."/>
        </authorList>
    </citation>
    <scope>NUCLEOTIDE SEQUENCE [LARGE SCALE GENOMIC DNA]</scope>
    <source>
        <strain evidence="9">C32</strain>
    </source>
</reference>
<feature type="transmembrane region" description="Helical" evidence="7">
    <location>
        <begin position="12"/>
        <end position="32"/>
    </location>
</feature>
<evidence type="ECO:0000256" key="3">
    <source>
        <dbReference type="ARBA" id="ARBA00023054"/>
    </source>
</evidence>
<dbReference type="RefSeq" id="WP_238898213.1">
    <property type="nucleotide sequence ID" value="NZ_JAKOGG010000020.1"/>
</dbReference>
<comment type="caution">
    <text evidence="8">The sequence shown here is derived from an EMBL/GenBank/DDBJ whole genome shotgun (WGS) entry which is preliminary data.</text>
</comment>
<name>A0ABT2FT52_9GAMM</name>
<keyword evidence="7" id="KW-0472">Membrane</keyword>
<dbReference type="Pfam" id="PF02646">
    <property type="entry name" value="RmuC"/>
    <property type="match status" value="1"/>
</dbReference>
<feature type="region of interest" description="Disordered" evidence="6">
    <location>
        <begin position="477"/>
        <end position="498"/>
    </location>
</feature>
<keyword evidence="3 5" id="KW-0175">Coiled coil</keyword>
<keyword evidence="7" id="KW-1133">Transmembrane helix</keyword>
<keyword evidence="4" id="KW-0233">DNA recombination</keyword>
<sequence>MELAATLPLPYLIASVAVATALITFVICIVYFRQRQQQIVDQQQQVTEQNQSEFAQQYAVLQDKLEDKVSLLGKAEAQAERVPQLEQQLAELQRRLMEAQLNLSKSNAMQQSLTARFEAERQALNDKMELLEDSEARLQTQFENLANRIFEDKTQKMRVDNSEQLSGILGPFKQQLEGFRQQVNESYAKEQQERFSLKHQLEQLQQLNLQMSEDAVNLTKALKGDNKAQGNWGEVILDRVLSESGLRVGHEYDVQQDLQNEGGKHFKPDVIVHLPDEKDVIIDSKVSLLAYEQYFNADNDEQRNEALKQHIASIRQHIKGLGQKDYQQLHGVKSLDYVLMFIPVEPAFLLALERDPQIVSYALEHNIMLVSPTNLLVALRTISNIWRYEYQNQNAQQIAKQAGRIYDKLVSFVDDMDKLGRALDTADKSFALAMNKLASGKGNLIRQAHQLQRMGGESSKQLDAKLLDKALDESHDISDSAADSAEANVGSISQLRQN</sequence>
<evidence type="ECO:0000256" key="2">
    <source>
        <dbReference type="ARBA" id="ARBA00009840"/>
    </source>
</evidence>
<evidence type="ECO:0000256" key="1">
    <source>
        <dbReference type="ARBA" id="ARBA00003416"/>
    </source>
</evidence>
<dbReference type="PANTHER" id="PTHR30563:SF0">
    <property type="entry name" value="DNA RECOMBINATION PROTEIN RMUC"/>
    <property type="match status" value="1"/>
</dbReference>
<evidence type="ECO:0000256" key="7">
    <source>
        <dbReference type="SAM" id="Phobius"/>
    </source>
</evidence>
<evidence type="ECO:0000313" key="9">
    <source>
        <dbReference type="Proteomes" id="UP001201549"/>
    </source>
</evidence>
<keyword evidence="9" id="KW-1185">Reference proteome</keyword>
<feature type="coiled-coil region" evidence="5">
    <location>
        <begin position="187"/>
        <end position="221"/>
    </location>
</feature>